<comment type="caution">
    <text evidence="2">The sequence shown here is derived from an EMBL/GenBank/DDBJ whole genome shotgun (WGS) entry which is preliminary data.</text>
</comment>
<evidence type="ECO:0000313" key="2">
    <source>
        <dbReference type="EMBL" id="OOG23479.1"/>
    </source>
</evidence>
<dbReference type="AlphaFoldDB" id="A0A1V3NEF1"/>
<dbReference type="EMBL" id="MVBK01000062">
    <property type="protein sequence ID" value="OOG23479.1"/>
    <property type="molecule type" value="Genomic_DNA"/>
</dbReference>
<protein>
    <submittedName>
        <fullName evidence="2">Uncharacterized protein</fullName>
    </submittedName>
</protein>
<dbReference type="Proteomes" id="UP000189462">
    <property type="component" value="Unassembled WGS sequence"/>
</dbReference>
<accession>A0A1V3NEF1</accession>
<organism evidence="2 3">
    <name type="scientific">Thioalkalivibrio denitrificans</name>
    <dbReference type="NCBI Taxonomy" id="108003"/>
    <lineage>
        <taxon>Bacteria</taxon>
        <taxon>Pseudomonadati</taxon>
        <taxon>Pseudomonadota</taxon>
        <taxon>Gammaproteobacteria</taxon>
        <taxon>Chromatiales</taxon>
        <taxon>Ectothiorhodospiraceae</taxon>
        <taxon>Thioalkalivibrio</taxon>
    </lineage>
</organism>
<sequence>MAPTMEHQTARLHDAAPGDPATGSAARASTRPHSPEQTRQKPDVRLSARELVRGVARLVEGQRRLARELGLNDERVFLSDVEPFRNGDAKAVLRDWMLAGADGVDPIRNLFDDLCEHQLALLRAVDGVALSALEAHAPRGPMAWLHRAKDRLFGVSRLRALVEDDQARFQRIVAPALACSYARAREQDLNRRSAADEAQPSCRHTGDS</sequence>
<gene>
    <name evidence="2" type="ORF">B1C78_11130</name>
</gene>
<keyword evidence="3" id="KW-1185">Reference proteome</keyword>
<reference evidence="2 3" key="1">
    <citation type="submission" date="2017-02" db="EMBL/GenBank/DDBJ databases">
        <title>Genomic diversity within the haloalkaliphilic genus Thioalkalivibrio.</title>
        <authorList>
            <person name="Ahn A.-C."/>
            <person name="Meier-Kolthoff J."/>
            <person name="Overmars L."/>
            <person name="Richter M."/>
            <person name="Woyke T."/>
            <person name="Sorokin D.Y."/>
            <person name="Muyzer G."/>
        </authorList>
    </citation>
    <scope>NUCLEOTIDE SEQUENCE [LARGE SCALE GENOMIC DNA]</scope>
    <source>
        <strain evidence="2 3">ALJD</strain>
    </source>
</reference>
<feature type="region of interest" description="Disordered" evidence="1">
    <location>
        <begin position="1"/>
        <end position="43"/>
    </location>
</feature>
<evidence type="ECO:0000256" key="1">
    <source>
        <dbReference type="SAM" id="MobiDB-lite"/>
    </source>
</evidence>
<feature type="compositionally biased region" description="Basic and acidic residues" evidence="1">
    <location>
        <begin position="33"/>
        <end position="43"/>
    </location>
</feature>
<dbReference type="STRING" id="108003.B1C78_11130"/>
<name>A0A1V3NEF1_9GAMM</name>
<proteinExistence type="predicted"/>
<evidence type="ECO:0000313" key="3">
    <source>
        <dbReference type="Proteomes" id="UP000189462"/>
    </source>
</evidence>